<keyword evidence="2 5" id="KW-0238">DNA-binding</keyword>
<evidence type="ECO:0000256" key="2">
    <source>
        <dbReference type="ARBA" id="ARBA00023125"/>
    </source>
</evidence>
<keyword evidence="1" id="KW-0226">DNA condensation</keyword>
<name>A0A917W146_9ACTN</name>
<accession>A0A917W146</accession>
<dbReference type="SUPFAM" id="SSF47729">
    <property type="entry name" value="IHF-like DNA-binding proteins"/>
    <property type="match status" value="1"/>
</dbReference>
<dbReference type="InterPro" id="IPR000119">
    <property type="entry name" value="Hist_DNA-bd"/>
</dbReference>
<dbReference type="PANTHER" id="PTHR33175">
    <property type="entry name" value="DNA-BINDING PROTEIN HU"/>
    <property type="match status" value="1"/>
</dbReference>
<dbReference type="PANTHER" id="PTHR33175:SF3">
    <property type="entry name" value="DNA-BINDING PROTEIN HU-BETA"/>
    <property type="match status" value="1"/>
</dbReference>
<organism evidence="5 6">
    <name type="scientific">Microlunatus endophyticus</name>
    <dbReference type="NCBI Taxonomy" id="1716077"/>
    <lineage>
        <taxon>Bacteria</taxon>
        <taxon>Bacillati</taxon>
        <taxon>Actinomycetota</taxon>
        <taxon>Actinomycetes</taxon>
        <taxon>Propionibacteriales</taxon>
        <taxon>Propionibacteriaceae</taxon>
        <taxon>Microlunatus</taxon>
    </lineage>
</organism>
<dbReference type="GO" id="GO:0030527">
    <property type="term" value="F:structural constituent of chromatin"/>
    <property type="evidence" value="ECO:0007669"/>
    <property type="project" value="InterPro"/>
</dbReference>
<evidence type="ECO:0000256" key="4">
    <source>
        <dbReference type="SAM" id="MobiDB-lite"/>
    </source>
</evidence>
<dbReference type="AlphaFoldDB" id="A0A917W146"/>
<dbReference type="SMART" id="SM00411">
    <property type="entry name" value="BHL"/>
    <property type="match status" value="1"/>
</dbReference>
<dbReference type="EMBL" id="BMMZ01000002">
    <property type="protein sequence ID" value="GGL56117.1"/>
    <property type="molecule type" value="Genomic_DNA"/>
</dbReference>
<dbReference type="Gene3D" id="4.10.520.10">
    <property type="entry name" value="IHF-like DNA-binding proteins"/>
    <property type="match status" value="1"/>
</dbReference>
<evidence type="ECO:0000313" key="6">
    <source>
        <dbReference type="Proteomes" id="UP000613840"/>
    </source>
</evidence>
<dbReference type="GO" id="GO:0005829">
    <property type="term" value="C:cytosol"/>
    <property type="evidence" value="ECO:0007669"/>
    <property type="project" value="TreeGrafter"/>
</dbReference>
<dbReference type="InterPro" id="IPR010992">
    <property type="entry name" value="IHF-like_DNA-bd_dom_sf"/>
</dbReference>
<dbReference type="RefSeq" id="WP_188894333.1">
    <property type="nucleotide sequence ID" value="NZ_BMMZ01000002.1"/>
</dbReference>
<sequence>MNRSDLARAIASRTGTDRATVDSILDALAEELISLVGASGELRWPGMLTVDVVDRAARTGRSPRTGKPLEIPASRTVRVRPGSRLKSAAR</sequence>
<evidence type="ECO:0000313" key="5">
    <source>
        <dbReference type="EMBL" id="GGL56117.1"/>
    </source>
</evidence>
<dbReference type="Proteomes" id="UP000613840">
    <property type="component" value="Unassembled WGS sequence"/>
</dbReference>
<evidence type="ECO:0000256" key="3">
    <source>
        <dbReference type="RuleBase" id="RU003939"/>
    </source>
</evidence>
<feature type="compositionally biased region" description="Basic residues" evidence="4">
    <location>
        <begin position="77"/>
        <end position="90"/>
    </location>
</feature>
<evidence type="ECO:0000256" key="1">
    <source>
        <dbReference type="ARBA" id="ARBA00023067"/>
    </source>
</evidence>
<comment type="caution">
    <text evidence="5">The sequence shown here is derived from an EMBL/GenBank/DDBJ whole genome shotgun (WGS) entry which is preliminary data.</text>
</comment>
<feature type="region of interest" description="Disordered" evidence="4">
    <location>
        <begin position="59"/>
        <end position="90"/>
    </location>
</feature>
<keyword evidence="6" id="KW-1185">Reference proteome</keyword>
<comment type="similarity">
    <text evidence="3">Belongs to the bacterial histone-like protein family.</text>
</comment>
<reference evidence="5" key="1">
    <citation type="journal article" date="2014" name="Int. J. Syst. Evol. Microbiol.">
        <title>Complete genome sequence of Corynebacterium casei LMG S-19264T (=DSM 44701T), isolated from a smear-ripened cheese.</title>
        <authorList>
            <consortium name="US DOE Joint Genome Institute (JGI-PGF)"/>
            <person name="Walter F."/>
            <person name="Albersmeier A."/>
            <person name="Kalinowski J."/>
            <person name="Ruckert C."/>
        </authorList>
    </citation>
    <scope>NUCLEOTIDE SEQUENCE</scope>
    <source>
        <strain evidence="5">CGMCC 4.7306</strain>
    </source>
</reference>
<dbReference type="GO" id="GO:0003677">
    <property type="term" value="F:DNA binding"/>
    <property type="evidence" value="ECO:0007669"/>
    <property type="project" value="UniProtKB-KW"/>
</dbReference>
<dbReference type="GO" id="GO:0030261">
    <property type="term" value="P:chromosome condensation"/>
    <property type="evidence" value="ECO:0007669"/>
    <property type="project" value="UniProtKB-KW"/>
</dbReference>
<proteinExistence type="inferred from homology"/>
<reference evidence="5" key="2">
    <citation type="submission" date="2020-09" db="EMBL/GenBank/DDBJ databases">
        <authorList>
            <person name="Sun Q."/>
            <person name="Zhou Y."/>
        </authorList>
    </citation>
    <scope>NUCLEOTIDE SEQUENCE</scope>
    <source>
        <strain evidence="5">CGMCC 4.7306</strain>
    </source>
</reference>
<protein>
    <submittedName>
        <fullName evidence="5">DNA-binding protein HB1</fullName>
    </submittedName>
</protein>
<dbReference type="Pfam" id="PF00216">
    <property type="entry name" value="Bac_DNA_binding"/>
    <property type="match status" value="1"/>
</dbReference>
<gene>
    <name evidence="5" type="primary">hup</name>
    <name evidence="5" type="ORF">GCM10011575_13150</name>
</gene>